<dbReference type="PANTHER" id="PTHR43737">
    <property type="entry name" value="BLL7424 PROTEIN"/>
    <property type="match status" value="1"/>
</dbReference>
<proteinExistence type="predicted"/>
<feature type="chain" id="PRO_5045288454" evidence="1">
    <location>
        <begin position="35"/>
        <end position="467"/>
    </location>
</feature>
<keyword evidence="1" id="KW-0732">Signal</keyword>
<dbReference type="InterPro" id="IPR006311">
    <property type="entry name" value="TAT_signal"/>
</dbReference>
<comment type="caution">
    <text evidence="2">The sequence shown here is derived from an EMBL/GenBank/DDBJ whole genome shotgun (WGS) entry which is preliminary data.</text>
</comment>
<sequence length="467" mass="48883">MQSRRDFLKLSAATPLLTGGVPLLNALSSMNTMAASGDDYRALVCVFLFGGMDCHDTVLPYDVASYNSYAQIRSSLLQSYAALPGGSTRGRETLLPLQPAAAQFGGRQFALPPEMSALHGLFEQGKAAIVGNVGPLLQPTDRALFQSNPWQLPDRLFSHNDQQSTWMSFATEGSQLGWGGRFGDFAAGVGANLNNIFSQISLAGNTVFLSGDSVGPYQVNSSGVPSVALLEQPENVIPQSLADILRDHFTSAGANRSNLLQRDFIDLSQVSFDANELLSAALESAPGFTTEFPASPLGAQLAAVARTIEVRTTLGASRQVFFVAAGGFDTHSAQASTLPALQQDISESMAAFYATTEEMGIASEVTTFTMADFGRTLTTNGDGTDHGWGGHHFVVGGAVNGGDIYGDIPVAELGHAQDAGNGRLIPSVAVEQLAAALGGWYGLNGDEVAAALPGLGAFPDGALPLFQ</sequence>
<dbReference type="InterPro" id="IPR010869">
    <property type="entry name" value="DUF1501"/>
</dbReference>
<dbReference type="EMBL" id="SHNN01000001">
    <property type="protein sequence ID" value="MCX2980504.1"/>
    <property type="molecule type" value="Genomic_DNA"/>
</dbReference>
<dbReference type="Pfam" id="PF07394">
    <property type="entry name" value="DUF1501"/>
    <property type="match status" value="1"/>
</dbReference>
<feature type="signal peptide" evidence="1">
    <location>
        <begin position="1"/>
        <end position="34"/>
    </location>
</feature>
<organism evidence="2 3">
    <name type="scientific">Candidatus Litorirhabdus singularis</name>
    <dbReference type="NCBI Taxonomy" id="2518993"/>
    <lineage>
        <taxon>Bacteria</taxon>
        <taxon>Pseudomonadati</taxon>
        <taxon>Pseudomonadota</taxon>
        <taxon>Gammaproteobacteria</taxon>
        <taxon>Cellvibrionales</taxon>
        <taxon>Halieaceae</taxon>
        <taxon>Candidatus Litorirhabdus</taxon>
    </lineage>
</organism>
<dbReference type="RefSeq" id="WP_279244481.1">
    <property type="nucleotide sequence ID" value="NZ_SHNN01000001.1"/>
</dbReference>
<name>A0ABT3TGF7_9GAMM</name>
<accession>A0ABT3TGF7</accession>
<evidence type="ECO:0000313" key="2">
    <source>
        <dbReference type="EMBL" id="MCX2980504.1"/>
    </source>
</evidence>
<dbReference type="PANTHER" id="PTHR43737:SF1">
    <property type="entry name" value="DUF1501 DOMAIN-CONTAINING PROTEIN"/>
    <property type="match status" value="1"/>
</dbReference>
<evidence type="ECO:0000313" key="3">
    <source>
        <dbReference type="Proteomes" id="UP001143362"/>
    </source>
</evidence>
<dbReference type="Proteomes" id="UP001143362">
    <property type="component" value="Unassembled WGS sequence"/>
</dbReference>
<gene>
    <name evidence="2" type="ORF">EYC98_06400</name>
</gene>
<evidence type="ECO:0000256" key="1">
    <source>
        <dbReference type="SAM" id="SignalP"/>
    </source>
</evidence>
<protein>
    <submittedName>
        <fullName evidence="2">DUF1501 domain-containing protein</fullName>
    </submittedName>
</protein>
<keyword evidence="3" id="KW-1185">Reference proteome</keyword>
<dbReference type="PROSITE" id="PS51318">
    <property type="entry name" value="TAT"/>
    <property type="match status" value="1"/>
</dbReference>
<reference evidence="2" key="1">
    <citation type="submission" date="2019-02" db="EMBL/GenBank/DDBJ databases">
        <authorList>
            <person name="Li S.-H."/>
        </authorList>
    </citation>
    <scope>NUCLEOTIDE SEQUENCE</scope>
    <source>
        <strain evidence="2">IMCC14734</strain>
    </source>
</reference>